<accession>A0AAE1DA07</accession>
<evidence type="ECO:0000256" key="1">
    <source>
        <dbReference type="SAM" id="MobiDB-lite"/>
    </source>
</evidence>
<dbReference type="PROSITE" id="PS50041">
    <property type="entry name" value="C_TYPE_LECTIN_2"/>
    <property type="match status" value="1"/>
</dbReference>
<keyword evidence="3" id="KW-0732">Signal</keyword>
<feature type="transmembrane region" description="Helical" evidence="2">
    <location>
        <begin position="709"/>
        <end position="731"/>
    </location>
</feature>
<keyword evidence="6" id="KW-1185">Reference proteome</keyword>
<dbReference type="Gene3D" id="3.10.100.10">
    <property type="entry name" value="Mannose-Binding Protein A, subunit A"/>
    <property type="match status" value="1"/>
</dbReference>
<dbReference type="InterPro" id="IPR016187">
    <property type="entry name" value="CTDL_fold"/>
</dbReference>
<dbReference type="Pfam" id="PF00059">
    <property type="entry name" value="Lectin_C"/>
    <property type="match status" value="1"/>
</dbReference>
<dbReference type="EMBL" id="JAWDGP010004738">
    <property type="protein sequence ID" value="KAK3762225.1"/>
    <property type="molecule type" value="Genomic_DNA"/>
</dbReference>
<keyword evidence="2" id="KW-0472">Membrane</keyword>
<organism evidence="5 6">
    <name type="scientific">Elysia crispata</name>
    <name type="common">lettuce slug</name>
    <dbReference type="NCBI Taxonomy" id="231223"/>
    <lineage>
        <taxon>Eukaryota</taxon>
        <taxon>Metazoa</taxon>
        <taxon>Spiralia</taxon>
        <taxon>Lophotrochozoa</taxon>
        <taxon>Mollusca</taxon>
        <taxon>Gastropoda</taxon>
        <taxon>Heterobranchia</taxon>
        <taxon>Euthyneura</taxon>
        <taxon>Panpulmonata</taxon>
        <taxon>Sacoglossa</taxon>
        <taxon>Placobranchoidea</taxon>
        <taxon>Plakobranchidae</taxon>
        <taxon>Elysia</taxon>
    </lineage>
</organism>
<evidence type="ECO:0000313" key="6">
    <source>
        <dbReference type="Proteomes" id="UP001283361"/>
    </source>
</evidence>
<evidence type="ECO:0000256" key="3">
    <source>
        <dbReference type="SAM" id="SignalP"/>
    </source>
</evidence>
<dbReference type="AlphaFoldDB" id="A0AAE1DA07"/>
<gene>
    <name evidence="5" type="ORF">RRG08_057463</name>
</gene>
<sequence>MLCDMYLKLELALALMLLLGEVNRALSTTKTTRPPINIPVKTLITKTTIIPSSTIQSPAHRSQKIITRDTAKTATKTTRPPINIPVKTLITATFSAFTGSKTTIIPSSTIQSPVSQSQKIITRDTAKTATNTTHAPIDITVETLVTQTHPSTDAKMRPNPTQSDNLKPSTNSTSKENTAATSMINTTANQTLSTSATTKPIGTKSRITAESKIDIPALKETGIYINGTQRDSTSEPSLESSSTLFEAIDSTEKAVPIGGVDGQGKQALSDGLCTIKDYVVDYPCKTNSFEEYNVHGGTCLLIEDNDYKTWDQARASCRYDHHSDLVRIDSEDLEAALSAKLENKAQGFYIGLHKRKQPPVFGWLDDSHQTTRFNWAHDEPKNITSRLCVWLSPRERKWRTDSCDEKRAYICQKYSAANSGPPKMELVLSSHAPIFYTGETYEVKCSAFLKPNEFILYFAFAKNSSEKNTIERMKSFREVREYLKLGERCLHLVKASLYLTVGSEMAEWNLYCCWQQEKKFRSCAALVMEQVNFLPRAPEMEFETTTKEHEIGSTYSWQTLRASCSAFVGTGGYLVWLLTVNSTGYLWKIETNGHISSKQLNKFNMNFAPRSSDLHGSFHIYGVQDDEIANVEAKYTDDPNKGPLIDSTIVLYGEKQLEDAYLSCTVHCPSNDQLNTEKMTVIAGPFSAAPRFENVRESKNLFGVRIRNISLIFLAVFLAGGLLCLTPFTPYSEIGKHIHGRHRHRQLNQRYSDYTMETII</sequence>
<dbReference type="PANTHER" id="PTHR22803">
    <property type="entry name" value="MANNOSE, PHOSPHOLIPASE, LECTIN RECEPTOR RELATED"/>
    <property type="match status" value="1"/>
</dbReference>
<feature type="region of interest" description="Disordered" evidence="1">
    <location>
        <begin position="149"/>
        <end position="177"/>
    </location>
</feature>
<protein>
    <recommendedName>
        <fullName evidence="4">C-type lectin domain-containing protein</fullName>
    </recommendedName>
</protein>
<dbReference type="InterPro" id="IPR050111">
    <property type="entry name" value="C-type_lectin/snaclec_domain"/>
</dbReference>
<feature type="domain" description="C-type lectin" evidence="4">
    <location>
        <begin position="295"/>
        <end position="412"/>
    </location>
</feature>
<evidence type="ECO:0000256" key="2">
    <source>
        <dbReference type="SAM" id="Phobius"/>
    </source>
</evidence>
<evidence type="ECO:0000259" key="4">
    <source>
        <dbReference type="PROSITE" id="PS50041"/>
    </source>
</evidence>
<evidence type="ECO:0000313" key="5">
    <source>
        <dbReference type="EMBL" id="KAK3762225.1"/>
    </source>
</evidence>
<reference evidence="5" key="1">
    <citation type="journal article" date="2023" name="G3 (Bethesda)">
        <title>A reference genome for the long-term kleptoplast-retaining sea slug Elysia crispata morphotype clarki.</title>
        <authorList>
            <person name="Eastman K.E."/>
            <person name="Pendleton A.L."/>
            <person name="Shaikh M.A."/>
            <person name="Suttiyut T."/>
            <person name="Ogas R."/>
            <person name="Tomko P."/>
            <person name="Gavelis G."/>
            <person name="Widhalm J.R."/>
            <person name="Wisecaver J.H."/>
        </authorList>
    </citation>
    <scope>NUCLEOTIDE SEQUENCE</scope>
    <source>
        <strain evidence="5">ECLA1</strain>
    </source>
</reference>
<keyword evidence="2" id="KW-1133">Transmembrane helix</keyword>
<dbReference type="Proteomes" id="UP001283361">
    <property type="component" value="Unassembled WGS sequence"/>
</dbReference>
<dbReference type="CDD" id="cd00037">
    <property type="entry name" value="CLECT"/>
    <property type="match status" value="1"/>
</dbReference>
<dbReference type="InterPro" id="IPR001304">
    <property type="entry name" value="C-type_lectin-like"/>
</dbReference>
<dbReference type="SUPFAM" id="SSF56436">
    <property type="entry name" value="C-type lectin-like"/>
    <property type="match status" value="1"/>
</dbReference>
<dbReference type="SMART" id="SM00034">
    <property type="entry name" value="CLECT"/>
    <property type="match status" value="1"/>
</dbReference>
<feature type="signal peptide" evidence="3">
    <location>
        <begin position="1"/>
        <end position="25"/>
    </location>
</feature>
<keyword evidence="2" id="KW-0812">Transmembrane</keyword>
<feature type="compositionally biased region" description="Polar residues" evidence="1">
    <location>
        <begin position="159"/>
        <end position="177"/>
    </location>
</feature>
<proteinExistence type="predicted"/>
<comment type="caution">
    <text evidence="5">The sequence shown here is derived from an EMBL/GenBank/DDBJ whole genome shotgun (WGS) entry which is preliminary data.</text>
</comment>
<name>A0AAE1DA07_9GAST</name>
<feature type="chain" id="PRO_5042037850" description="C-type lectin domain-containing protein" evidence="3">
    <location>
        <begin position="26"/>
        <end position="760"/>
    </location>
</feature>
<dbReference type="InterPro" id="IPR016186">
    <property type="entry name" value="C-type_lectin-like/link_sf"/>
</dbReference>